<dbReference type="InterPro" id="IPR036390">
    <property type="entry name" value="WH_DNA-bd_sf"/>
</dbReference>
<evidence type="ECO:0000313" key="3">
    <source>
        <dbReference type="Proteomes" id="UP001165962"/>
    </source>
</evidence>
<name>A0ABX0J489_9BACL</name>
<comment type="caution">
    <text evidence="2">The sequence shown here is derived from an EMBL/GenBank/DDBJ whole genome shotgun (WGS) entry which is preliminary data.</text>
</comment>
<evidence type="ECO:0000313" key="2">
    <source>
        <dbReference type="EMBL" id="NHN30226.1"/>
    </source>
</evidence>
<dbReference type="Proteomes" id="UP001165962">
    <property type="component" value="Unassembled WGS sequence"/>
</dbReference>
<organism evidence="2 3">
    <name type="scientific">Paenibacillus agricola</name>
    <dbReference type="NCBI Taxonomy" id="2716264"/>
    <lineage>
        <taxon>Bacteria</taxon>
        <taxon>Bacillati</taxon>
        <taxon>Bacillota</taxon>
        <taxon>Bacilli</taxon>
        <taxon>Bacillales</taxon>
        <taxon>Paenibacillaceae</taxon>
        <taxon>Paenibacillus</taxon>
    </lineage>
</organism>
<dbReference type="PANTHER" id="PTHR43252">
    <property type="entry name" value="TRANSCRIPTIONAL REGULATOR YQJI"/>
    <property type="match status" value="1"/>
</dbReference>
<dbReference type="RefSeq" id="WP_166149002.1">
    <property type="nucleotide sequence ID" value="NZ_JAAOIW010000003.1"/>
</dbReference>
<dbReference type="SUPFAM" id="SSF46785">
    <property type="entry name" value="Winged helix' DNA-binding domain"/>
    <property type="match status" value="1"/>
</dbReference>
<reference evidence="2" key="1">
    <citation type="submission" date="2020-03" db="EMBL/GenBank/DDBJ databases">
        <title>Draft sequencing of Paenibacilllus sp. S3N08.</title>
        <authorList>
            <person name="Kim D.-U."/>
        </authorList>
    </citation>
    <scope>NUCLEOTIDE SEQUENCE</scope>
    <source>
        <strain evidence="2">S3N08</strain>
    </source>
</reference>
<dbReference type="PANTHER" id="PTHR43252:SF7">
    <property type="entry name" value="TRANSCRIPTIONAL REGULATOR YQJI"/>
    <property type="match status" value="1"/>
</dbReference>
<keyword evidence="3" id="KW-1185">Reference proteome</keyword>
<dbReference type="InterPro" id="IPR036388">
    <property type="entry name" value="WH-like_DNA-bd_sf"/>
</dbReference>
<sequence>MKINKELMKGSTVMLILKLLEQKEMYGYEMTKEIESHSNGIFSFKEGTLYPILHALEAEAMVESYWSEQEARKRKYYRITGHGRLHLQDKQKEWGVFRTAVDRVMGRGKDEQIPTP</sequence>
<dbReference type="InterPro" id="IPR005149">
    <property type="entry name" value="Tscrpt_reg_PadR_N"/>
</dbReference>
<accession>A0ABX0J489</accession>
<feature type="domain" description="Transcription regulator PadR N-terminal" evidence="1">
    <location>
        <begin position="16"/>
        <end position="88"/>
    </location>
</feature>
<evidence type="ECO:0000259" key="1">
    <source>
        <dbReference type="Pfam" id="PF03551"/>
    </source>
</evidence>
<protein>
    <submittedName>
        <fullName evidence="2">PadR family transcriptional regulator</fullName>
    </submittedName>
</protein>
<proteinExistence type="predicted"/>
<dbReference type="Pfam" id="PF03551">
    <property type="entry name" value="PadR"/>
    <property type="match status" value="1"/>
</dbReference>
<gene>
    <name evidence="2" type="ORF">G9U52_10310</name>
</gene>
<dbReference type="EMBL" id="JAAOIW010000003">
    <property type="protein sequence ID" value="NHN30226.1"/>
    <property type="molecule type" value="Genomic_DNA"/>
</dbReference>
<dbReference type="Gene3D" id="1.10.10.10">
    <property type="entry name" value="Winged helix-like DNA-binding domain superfamily/Winged helix DNA-binding domain"/>
    <property type="match status" value="1"/>
</dbReference>